<comment type="similarity">
    <text evidence="2">Belongs to the acyl-CoA dehydrogenase family.</text>
</comment>
<keyword evidence="8" id="KW-1185">Reference proteome</keyword>
<dbReference type="SUPFAM" id="SSF47203">
    <property type="entry name" value="Acyl-CoA dehydrogenase C-terminal domain-like"/>
    <property type="match status" value="1"/>
</dbReference>
<name>A0ABV3GKW0_MICGL</name>
<evidence type="ECO:0000256" key="1">
    <source>
        <dbReference type="ARBA" id="ARBA00001974"/>
    </source>
</evidence>
<dbReference type="Proteomes" id="UP001551675">
    <property type="component" value="Unassembled WGS sequence"/>
</dbReference>
<comment type="caution">
    <text evidence="7">The sequence shown here is derived from an EMBL/GenBank/DDBJ whole genome shotgun (WGS) entry which is preliminary data.</text>
</comment>
<dbReference type="InterPro" id="IPR009100">
    <property type="entry name" value="AcylCoA_DH/oxidase_NM_dom_sf"/>
</dbReference>
<evidence type="ECO:0000259" key="6">
    <source>
        <dbReference type="Pfam" id="PF00441"/>
    </source>
</evidence>
<comment type="cofactor">
    <cofactor evidence="1">
        <name>FAD</name>
        <dbReference type="ChEBI" id="CHEBI:57692"/>
    </cofactor>
</comment>
<dbReference type="Gene3D" id="1.10.540.10">
    <property type="entry name" value="Acyl-CoA dehydrogenase/oxidase, N-terminal domain"/>
    <property type="match status" value="1"/>
</dbReference>
<dbReference type="InterPro" id="IPR036250">
    <property type="entry name" value="AcylCo_DH-like_C"/>
</dbReference>
<reference evidence="7 8" key="1">
    <citation type="submission" date="2024-06" db="EMBL/GenBank/DDBJ databases">
        <title>The Natural Products Discovery Center: Release of the First 8490 Sequenced Strains for Exploring Actinobacteria Biosynthetic Diversity.</title>
        <authorList>
            <person name="Kalkreuter E."/>
            <person name="Kautsar S.A."/>
            <person name="Yang D."/>
            <person name="Bader C.D."/>
            <person name="Teijaro C.N."/>
            <person name="Fluegel L."/>
            <person name="Davis C.M."/>
            <person name="Simpson J.R."/>
            <person name="Lauterbach L."/>
            <person name="Steele A.D."/>
            <person name="Gui C."/>
            <person name="Meng S."/>
            <person name="Li G."/>
            <person name="Viehrig K."/>
            <person name="Ye F."/>
            <person name="Su P."/>
            <person name="Kiefer A.F."/>
            <person name="Nichols A."/>
            <person name="Cepeda A.J."/>
            <person name="Yan W."/>
            <person name="Fan B."/>
            <person name="Jiang Y."/>
            <person name="Adhikari A."/>
            <person name="Zheng C.-J."/>
            <person name="Schuster L."/>
            <person name="Cowan T.M."/>
            <person name="Smanski M.J."/>
            <person name="Chevrette M.G."/>
            <person name="De Carvalho L.P.S."/>
            <person name="Shen B."/>
        </authorList>
    </citation>
    <scope>NUCLEOTIDE SEQUENCE [LARGE SCALE GENOMIC DNA]</scope>
    <source>
        <strain evidence="7 8">NPDC050100</strain>
    </source>
</reference>
<keyword evidence="5" id="KW-0560">Oxidoreductase</keyword>
<dbReference type="EMBL" id="JBFALK010000016">
    <property type="protein sequence ID" value="MEV0972283.1"/>
    <property type="molecule type" value="Genomic_DNA"/>
</dbReference>
<evidence type="ECO:0000313" key="7">
    <source>
        <dbReference type="EMBL" id="MEV0972283.1"/>
    </source>
</evidence>
<evidence type="ECO:0000313" key="8">
    <source>
        <dbReference type="Proteomes" id="UP001551675"/>
    </source>
</evidence>
<accession>A0ABV3GKW0</accession>
<sequence length="363" mass="37876">MTDWQLLAPDEDALALADTARAQFRSLHGAAAMRAALDGGVPDGWETVADGGYADIGIPEDLGGIGRMIDLVVMLEEAGRALLTAPLLASALAYRTQVAAGVHREDFRRAPAGFGIAEGVVDGDDGNDGNGRCHVERARVLGGPGAAAFTLIVKGPDRAWVVVVDPEAEGVEPVGQATLIDPSRPLPVFRLGGEAGVACAECRELPLGDLDRMLAGARACVAADLVGTAAGALDAAVAHVLQRRQFGRAIGTFQAVKHRLADAYTAVEQARSLAYGAALSLAGEPPGDSATRDCLLANAVAAETAVRVASLFTQLMGAMGVTFEADCHLFLRRAHQTACLLGEPDDLYLAAARIERIERRISR</sequence>
<dbReference type="PANTHER" id="PTHR43884:SF20">
    <property type="entry name" value="ACYL-COA DEHYDROGENASE FADE28"/>
    <property type="match status" value="1"/>
</dbReference>
<evidence type="ECO:0000256" key="2">
    <source>
        <dbReference type="ARBA" id="ARBA00009347"/>
    </source>
</evidence>
<feature type="domain" description="Acyl-CoA dehydrogenase/oxidase C-terminal" evidence="6">
    <location>
        <begin position="213"/>
        <end position="338"/>
    </location>
</feature>
<organism evidence="7 8">
    <name type="scientific">Microtetraspora glauca</name>
    <dbReference type="NCBI Taxonomy" id="1996"/>
    <lineage>
        <taxon>Bacteria</taxon>
        <taxon>Bacillati</taxon>
        <taxon>Actinomycetota</taxon>
        <taxon>Actinomycetes</taxon>
        <taxon>Streptosporangiales</taxon>
        <taxon>Streptosporangiaceae</taxon>
        <taxon>Microtetraspora</taxon>
    </lineage>
</organism>
<evidence type="ECO:0000256" key="3">
    <source>
        <dbReference type="ARBA" id="ARBA00022630"/>
    </source>
</evidence>
<dbReference type="RefSeq" id="WP_358137274.1">
    <property type="nucleotide sequence ID" value="NZ_JBFALK010000016.1"/>
</dbReference>
<evidence type="ECO:0000256" key="4">
    <source>
        <dbReference type="ARBA" id="ARBA00022827"/>
    </source>
</evidence>
<keyword evidence="4" id="KW-0274">FAD</keyword>
<gene>
    <name evidence="7" type="ORF">AB0I59_27095</name>
</gene>
<dbReference type="PANTHER" id="PTHR43884">
    <property type="entry name" value="ACYL-COA DEHYDROGENASE"/>
    <property type="match status" value="1"/>
</dbReference>
<dbReference type="Gene3D" id="1.20.140.10">
    <property type="entry name" value="Butyryl-CoA Dehydrogenase, subunit A, domain 3"/>
    <property type="match status" value="1"/>
</dbReference>
<dbReference type="SUPFAM" id="SSF56645">
    <property type="entry name" value="Acyl-CoA dehydrogenase NM domain-like"/>
    <property type="match status" value="1"/>
</dbReference>
<evidence type="ECO:0000256" key="5">
    <source>
        <dbReference type="ARBA" id="ARBA00023002"/>
    </source>
</evidence>
<keyword evidence="3" id="KW-0285">Flavoprotein</keyword>
<proteinExistence type="inferred from homology"/>
<dbReference type="InterPro" id="IPR037069">
    <property type="entry name" value="AcylCoA_DH/ox_N_sf"/>
</dbReference>
<protein>
    <submittedName>
        <fullName evidence="7">Acyl-CoA dehydrogenase</fullName>
    </submittedName>
</protein>
<dbReference type="InterPro" id="IPR009075">
    <property type="entry name" value="AcylCo_DH/oxidase_C"/>
</dbReference>
<dbReference type="Pfam" id="PF00441">
    <property type="entry name" value="Acyl-CoA_dh_1"/>
    <property type="match status" value="1"/>
</dbReference>